<feature type="domain" description="Fido" evidence="4">
    <location>
        <begin position="106"/>
        <end position="247"/>
    </location>
</feature>
<dbReference type="InterPro" id="IPR040198">
    <property type="entry name" value="Fido_containing"/>
</dbReference>
<dbReference type="Proteomes" id="UP000319424">
    <property type="component" value="Unassembled WGS sequence"/>
</dbReference>
<dbReference type="Pfam" id="PF02661">
    <property type="entry name" value="Fic"/>
    <property type="match status" value="1"/>
</dbReference>
<evidence type="ECO:0000256" key="1">
    <source>
        <dbReference type="PIRSR" id="PIRSR640198-1"/>
    </source>
</evidence>
<evidence type="ECO:0000259" key="4">
    <source>
        <dbReference type="PROSITE" id="PS51459"/>
    </source>
</evidence>
<comment type="caution">
    <text evidence="5">The sequence shown here is derived from an EMBL/GenBank/DDBJ whole genome shotgun (WGS) entry which is preliminary data.</text>
</comment>
<feature type="binding site" evidence="2">
    <location>
        <begin position="219"/>
        <end position="220"/>
    </location>
    <ligand>
        <name>ATP</name>
        <dbReference type="ChEBI" id="CHEBI:30616"/>
    </ligand>
</feature>
<feature type="binding site" evidence="2">
    <location>
        <begin position="187"/>
        <end position="194"/>
    </location>
    <ligand>
        <name>ATP</name>
        <dbReference type="ChEBI" id="CHEBI:30616"/>
    </ligand>
</feature>
<proteinExistence type="predicted"/>
<dbReference type="PANTHER" id="PTHR13504">
    <property type="entry name" value="FIDO DOMAIN-CONTAINING PROTEIN DDB_G0283145"/>
    <property type="match status" value="1"/>
</dbReference>
<dbReference type="PROSITE" id="PS51459">
    <property type="entry name" value="FIDO"/>
    <property type="match status" value="1"/>
</dbReference>
<keyword evidence="2" id="KW-0067">ATP-binding</keyword>
<dbReference type="AlphaFoldDB" id="A0A552UXE2"/>
<feature type="active site" evidence="1">
    <location>
        <position position="183"/>
    </location>
</feature>
<reference evidence="5 6" key="1">
    <citation type="submission" date="2019-07" db="EMBL/GenBank/DDBJ databases">
        <title>Criibacterium bergeronii gen. nov., sp. nov. isolated from human clinical samples.</title>
        <authorList>
            <person name="Maheux A.F."/>
            <person name="Boudreau D.K."/>
            <person name="Berube E."/>
            <person name="Brodeur S."/>
            <person name="Bernard K.A."/>
            <person name="Abed J.Y."/>
            <person name="Ducrey E."/>
            <person name="Guay E.F."/>
            <person name="Raymond F."/>
            <person name="Corbeil J."/>
            <person name="Domingo M.-C."/>
            <person name="Roy P.H."/>
            <person name="Boissinot M."/>
            <person name="Tocheva E.I."/>
            <person name="Omar R.F."/>
        </authorList>
    </citation>
    <scope>NUCLEOTIDE SEQUENCE [LARGE SCALE GENOMIC DNA]</scope>
    <source>
        <strain evidence="5 6">CCRI-24246</strain>
    </source>
</reference>
<dbReference type="InterPro" id="IPR003812">
    <property type="entry name" value="Fido"/>
</dbReference>
<dbReference type="PANTHER" id="PTHR13504:SF38">
    <property type="entry name" value="FIDO DOMAIN-CONTAINING PROTEIN"/>
    <property type="match status" value="1"/>
</dbReference>
<evidence type="ECO:0000256" key="3">
    <source>
        <dbReference type="PIRSR" id="PIRSR640198-3"/>
    </source>
</evidence>
<dbReference type="Gene3D" id="1.10.3290.10">
    <property type="entry name" value="Fido-like domain"/>
    <property type="match status" value="1"/>
</dbReference>
<organism evidence="5 6">
    <name type="scientific">Criibacterium bergeronii</name>
    <dbReference type="NCBI Taxonomy" id="1871336"/>
    <lineage>
        <taxon>Bacteria</taxon>
        <taxon>Bacillati</taxon>
        <taxon>Bacillota</taxon>
        <taxon>Clostridia</taxon>
        <taxon>Peptostreptococcales</taxon>
        <taxon>Filifactoraceae</taxon>
        <taxon>Criibacterium</taxon>
    </lineage>
</organism>
<protein>
    <submittedName>
        <fullName evidence="5">Fic family protein</fullName>
    </submittedName>
</protein>
<dbReference type="InterPro" id="IPR036597">
    <property type="entry name" value="Fido-like_dom_sf"/>
</dbReference>
<sequence>MQAGIVMVLKKQIDYEQIEALRDYVIENECKLNIATIKSFEEDFAIRFNHESTKLEGNTYTIFEVKTLLTDKISIGGKALREQYEIINNNKAYEYVLQSVKNGKDFDEDLIKDIHQIIMENILVGGIYRTANVKITGASFTPVQWTFVREEMKSFIQEAKELEKELNPIEYASYIHAEFVRIHPFEDGNGRTARMLLNFILMKNKYKPVSINTQNKLKYYESLDLYGRTKTYKEISSIKDFYELILEIERQNLLEYKNEIDTQI</sequence>
<evidence type="ECO:0000256" key="2">
    <source>
        <dbReference type="PIRSR" id="PIRSR640198-2"/>
    </source>
</evidence>
<evidence type="ECO:0000313" key="6">
    <source>
        <dbReference type="Proteomes" id="UP000319424"/>
    </source>
</evidence>
<evidence type="ECO:0000313" key="5">
    <source>
        <dbReference type="EMBL" id="TRW22896.1"/>
    </source>
</evidence>
<dbReference type="GO" id="GO:0005524">
    <property type="term" value="F:ATP binding"/>
    <property type="evidence" value="ECO:0007669"/>
    <property type="project" value="UniProtKB-KW"/>
</dbReference>
<dbReference type="SUPFAM" id="SSF140931">
    <property type="entry name" value="Fic-like"/>
    <property type="match status" value="1"/>
</dbReference>
<gene>
    <name evidence="5" type="ORF">FL857_10830</name>
</gene>
<keyword evidence="2" id="KW-0547">Nucleotide-binding</keyword>
<name>A0A552UXE2_9FIRM</name>
<dbReference type="EMBL" id="VJXW01000023">
    <property type="protein sequence ID" value="TRW22896.1"/>
    <property type="molecule type" value="Genomic_DNA"/>
</dbReference>
<accession>A0A552UXE2</accession>
<dbReference type="OrthoDB" id="9813719at2"/>
<feature type="site" description="Important for autoinhibition of adenylyltransferase activity" evidence="3">
    <location>
        <position position="56"/>
    </location>
</feature>